<feature type="compositionally biased region" description="Basic residues" evidence="1">
    <location>
        <begin position="574"/>
        <end position="589"/>
    </location>
</feature>
<accession>A0A517NPS8</accession>
<protein>
    <submittedName>
        <fullName evidence="3">Uncharacterized protein</fullName>
    </submittedName>
</protein>
<feature type="region of interest" description="Disordered" evidence="1">
    <location>
        <begin position="428"/>
        <end position="589"/>
    </location>
</feature>
<keyword evidence="2" id="KW-1133">Transmembrane helix</keyword>
<feature type="transmembrane region" description="Helical" evidence="2">
    <location>
        <begin position="322"/>
        <end position="345"/>
    </location>
</feature>
<feature type="transmembrane region" description="Helical" evidence="2">
    <location>
        <begin position="267"/>
        <end position="285"/>
    </location>
</feature>
<evidence type="ECO:0000256" key="1">
    <source>
        <dbReference type="SAM" id="MobiDB-lite"/>
    </source>
</evidence>
<feature type="transmembrane region" description="Helical" evidence="2">
    <location>
        <begin position="189"/>
        <end position="209"/>
    </location>
</feature>
<feature type="compositionally biased region" description="Basic residues" evidence="1">
    <location>
        <begin position="453"/>
        <end position="462"/>
    </location>
</feature>
<name>A0A517NPS8_9BACT</name>
<feature type="region of interest" description="Disordered" evidence="1">
    <location>
        <begin position="377"/>
        <end position="412"/>
    </location>
</feature>
<feature type="transmembrane region" description="Helical" evidence="2">
    <location>
        <begin position="144"/>
        <end position="165"/>
    </location>
</feature>
<dbReference type="Proteomes" id="UP000319817">
    <property type="component" value="Chromosome"/>
</dbReference>
<sequence length="589" mass="66140">MLAPDADPRLSSTLDVVFLAKRGISNAFVAKALAAGRHWAARLTPILGFPYLQSLPHRTAARARTKNANHLARMPPERRTTTGRRRRVLYSAQNASSSRPTAASRRAKEKLREARQPVKAYGAKVQRRLRGRWFSLVPVSRSSLAIASSCIALTALLLTFAHYAAVTWPSLVYQPDIARPLRLDRADSFGRWFTCAILAASSGASLLIYQLRRHRNDDYAGHYRLWRIVIVVLLLASINTLVSAVSWCGSLLDALVGKRVAFSGYDWLRIFLGVGGVVLAIRMIAELRRSRWALAFIAIACGLLALPEATKWQLLEIETINRWVLVTAAPLLGYTALFLAVGGYLRMLYRDVRGIVETETFTQRMGNLRRRMFAGETAADPWQSDRDVDADAGEPADDSDETDESEVNADNDVKPLRKKRRWFGLRAAREDAARTDEETDEEEPAEATEPAPRSRKKKRRFGLRLDPTELNESEDDDSVQEDSEESVDTNQEDEQAAPKKRRFGLSWRKKKKPVDATDAAEDEQSDDQQQDEEFAESSPLSSAARQSGGQDAAASQDDYIDEDEIDWDSLSKSERRRLRKKIKRQGRAA</sequence>
<evidence type="ECO:0000313" key="3">
    <source>
        <dbReference type="EMBL" id="QDT09126.1"/>
    </source>
</evidence>
<dbReference type="RefSeq" id="WP_145416615.1">
    <property type="nucleotide sequence ID" value="NZ_CP036526.1"/>
</dbReference>
<dbReference type="EMBL" id="CP036526">
    <property type="protein sequence ID" value="QDT09126.1"/>
    <property type="molecule type" value="Genomic_DNA"/>
</dbReference>
<organism evidence="3 4">
    <name type="scientific">Stieleria marina</name>
    <dbReference type="NCBI Taxonomy" id="1930275"/>
    <lineage>
        <taxon>Bacteria</taxon>
        <taxon>Pseudomonadati</taxon>
        <taxon>Planctomycetota</taxon>
        <taxon>Planctomycetia</taxon>
        <taxon>Pirellulales</taxon>
        <taxon>Pirellulaceae</taxon>
        <taxon>Stieleria</taxon>
    </lineage>
</organism>
<keyword evidence="4" id="KW-1185">Reference proteome</keyword>
<feature type="compositionally biased region" description="Basic residues" evidence="1">
    <location>
        <begin position="498"/>
        <end position="512"/>
    </location>
</feature>
<keyword evidence="2" id="KW-0812">Transmembrane</keyword>
<dbReference type="AlphaFoldDB" id="A0A517NPS8"/>
<feature type="compositionally biased region" description="Acidic residues" evidence="1">
    <location>
        <begin position="390"/>
        <end position="409"/>
    </location>
</feature>
<reference evidence="3 4" key="1">
    <citation type="submission" date="2019-02" db="EMBL/GenBank/DDBJ databases">
        <title>Deep-cultivation of Planctomycetes and their phenomic and genomic characterization uncovers novel biology.</title>
        <authorList>
            <person name="Wiegand S."/>
            <person name="Jogler M."/>
            <person name="Boedeker C."/>
            <person name="Pinto D."/>
            <person name="Vollmers J."/>
            <person name="Rivas-Marin E."/>
            <person name="Kohn T."/>
            <person name="Peeters S.H."/>
            <person name="Heuer A."/>
            <person name="Rast P."/>
            <person name="Oberbeckmann S."/>
            <person name="Bunk B."/>
            <person name="Jeske O."/>
            <person name="Meyerdierks A."/>
            <person name="Storesund J.E."/>
            <person name="Kallscheuer N."/>
            <person name="Luecker S."/>
            <person name="Lage O.M."/>
            <person name="Pohl T."/>
            <person name="Merkel B.J."/>
            <person name="Hornburger P."/>
            <person name="Mueller R.-W."/>
            <person name="Bruemmer F."/>
            <person name="Labrenz M."/>
            <person name="Spormann A.M."/>
            <person name="Op den Camp H."/>
            <person name="Overmann J."/>
            <person name="Amann R."/>
            <person name="Jetten M.S.M."/>
            <person name="Mascher T."/>
            <person name="Medema M.H."/>
            <person name="Devos D.P."/>
            <person name="Kaster A.-K."/>
            <person name="Ovreas L."/>
            <person name="Rohde M."/>
            <person name="Galperin M.Y."/>
            <person name="Jogler C."/>
        </authorList>
    </citation>
    <scope>NUCLEOTIDE SEQUENCE [LARGE SCALE GENOMIC DNA]</scope>
    <source>
        <strain evidence="3 4">K23_9</strain>
    </source>
</reference>
<feature type="transmembrane region" description="Helical" evidence="2">
    <location>
        <begin position="225"/>
        <end position="247"/>
    </location>
</feature>
<feature type="compositionally biased region" description="Acidic residues" evidence="1">
    <location>
        <begin position="437"/>
        <end position="446"/>
    </location>
</feature>
<feature type="compositionally biased region" description="Acidic residues" evidence="1">
    <location>
        <begin position="469"/>
        <end position="495"/>
    </location>
</feature>
<feature type="region of interest" description="Disordered" evidence="1">
    <location>
        <begin position="77"/>
        <end position="110"/>
    </location>
</feature>
<keyword evidence="2" id="KW-0472">Membrane</keyword>
<feature type="transmembrane region" description="Helical" evidence="2">
    <location>
        <begin position="292"/>
        <end position="310"/>
    </location>
</feature>
<feature type="compositionally biased region" description="Acidic residues" evidence="1">
    <location>
        <begin position="518"/>
        <end position="535"/>
    </location>
</feature>
<gene>
    <name evidence="3" type="ORF">K239x_10710</name>
</gene>
<dbReference type="OrthoDB" id="246483at2"/>
<evidence type="ECO:0000313" key="4">
    <source>
        <dbReference type="Proteomes" id="UP000319817"/>
    </source>
</evidence>
<feature type="compositionally biased region" description="Low complexity" evidence="1">
    <location>
        <begin position="95"/>
        <end position="104"/>
    </location>
</feature>
<proteinExistence type="predicted"/>
<feature type="compositionally biased region" description="Polar residues" evidence="1">
    <location>
        <begin position="539"/>
        <end position="549"/>
    </location>
</feature>
<evidence type="ECO:0000256" key="2">
    <source>
        <dbReference type="SAM" id="Phobius"/>
    </source>
</evidence>
<feature type="compositionally biased region" description="Acidic residues" evidence="1">
    <location>
        <begin position="558"/>
        <end position="567"/>
    </location>
</feature>